<evidence type="ECO:0000313" key="1">
    <source>
        <dbReference type="EMBL" id="QHT38573.1"/>
    </source>
</evidence>
<dbReference type="EMBL" id="MN738832">
    <property type="protein sequence ID" value="QHT38573.1"/>
    <property type="molecule type" value="Genomic_DNA"/>
</dbReference>
<dbReference type="AlphaFoldDB" id="A0A6C0FD73"/>
<protein>
    <submittedName>
        <fullName evidence="1">Uncharacterized protein</fullName>
    </submittedName>
</protein>
<name>A0A6C0FD73_9ZZZZ</name>
<proteinExistence type="predicted"/>
<organism evidence="1">
    <name type="scientific">viral metagenome</name>
    <dbReference type="NCBI Taxonomy" id="1070528"/>
    <lineage>
        <taxon>unclassified sequences</taxon>
        <taxon>metagenomes</taxon>
        <taxon>organismal metagenomes</taxon>
    </lineage>
</organism>
<accession>A0A6C0FD73</accession>
<sequence length="118" mass="14034">MDFNVKNTGKPYIVPGFQGVMDLDLTCVDKKHHEELVKQHIKDIDDYKLEQATMKPRLRYENTILKAMRIHKIEEDALKLRSAQEKERIARQDKDRYERYQRTVMLKELTGVSENISK</sequence>
<reference evidence="1" key="1">
    <citation type="journal article" date="2020" name="Nature">
        <title>Giant virus diversity and host interactions through global metagenomics.</title>
        <authorList>
            <person name="Schulz F."/>
            <person name="Roux S."/>
            <person name="Paez-Espino D."/>
            <person name="Jungbluth S."/>
            <person name="Walsh D.A."/>
            <person name="Denef V.J."/>
            <person name="McMahon K.D."/>
            <person name="Konstantinidis K.T."/>
            <person name="Eloe-Fadrosh E.A."/>
            <person name="Kyrpides N.C."/>
            <person name="Woyke T."/>
        </authorList>
    </citation>
    <scope>NUCLEOTIDE SEQUENCE</scope>
    <source>
        <strain evidence="1">GVMAG-S-ERX556106-38</strain>
    </source>
</reference>